<keyword evidence="3" id="KW-1185">Reference proteome</keyword>
<dbReference type="Pfam" id="PF00378">
    <property type="entry name" value="ECH_1"/>
    <property type="match status" value="1"/>
</dbReference>
<gene>
    <name evidence="2" type="ORF">AWB79_05455</name>
</gene>
<dbReference type="RefSeq" id="WP_061170584.1">
    <property type="nucleotide sequence ID" value="NZ_FCOA02000023.1"/>
</dbReference>
<dbReference type="SUPFAM" id="SSF52096">
    <property type="entry name" value="ClpP/crotonase"/>
    <property type="match status" value="1"/>
</dbReference>
<dbReference type="Gene3D" id="3.90.226.10">
    <property type="entry name" value="2-enoyl-CoA Hydratase, Chain A, domain 1"/>
    <property type="match status" value="1"/>
</dbReference>
<accession>A0A158CJ10</accession>
<dbReference type="Proteomes" id="UP000054851">
    <property type="component" value="Unassembled WGS sequence"/>
</dbReference>
<dbReference type="PANTHER" id="PTHR42964">
    <property type="entry name" value="ENOYL-COA HYDRATASE"/>
    <property type="match status" value="1"/>
</dbReference>
<sequence>MSVESAAPFKNIQCRVDERGVATVQLERPDVYNAFDEEMIAELTACVRQMANRSDVRVLVLASGGKVFCAGADINWMKRASANTPDENRADAERFAAMMSAFHQCPKPIIGRVQGGAFGGGVGLVCVCDVVVASEQATFAVAEARFGILPAVIGPYLIEAVGVREARRLALTATRIQAGEAKTTGLVHHVCRPDELDMQVEAVLADMLGNGPTALQEIKELFASVAERQIGPDVIAETVSTIARVRTTEEAREGFAAFFDKRQATWSVR</sequence>
<dbReference type="STRING" id="1777140.AWB79_05455"/>
<evidence type="ECO:0000313" key="3">
    <source>
        <dbReference type="Proteomes" id="UP000054851"/>
    </source>
</evidence>
<dbReference type="InterPro" id="IPR014748">
    <property type="entry name" value="Enoyl-CoA_hydra_C"/>
</dbReference>
<dbReference type="Gene3D" id="1.10.12.10">
    <property type="entry name" value="Lyase 2-enoyl-coa Hydratase, Chain A, domain 2"/>
    <property type="match status" value="1"/>
</dbReference>
<dbReference type="CDD" id="cd06558">
    <property type="entry name" value="crotonase-like"/>
    <property type="match status" value="1"/>
</dbReference>
<reference evidence="2" key="1">
    <citation type="submission" date="2016-01" db="EMBL/GenBank/DDBJ databases">
        <authorList>
            <person name="Peeters C."/>
        </authorList>
    </citation>
    <scope>NUCLEOTIDE SEQUENCE</scope>
    <source>
        <strain evidence="2">LMG 29322</strain>
    </source>
</reference>
<dbReference type="PANTHER" id="PTHR42964:SF1">
    <property type="entry name" value="POLYKETIDE BIOSYNTHESIS ENOYL-COA HYDRATASE PKSH-RELATED"/>
    <property type="match status" value="1"/>
</dbReference>
<evidence type="ECO:0000313" key="2">
    <source>
        <dbReference type="EMBL" id="SAK82260.1"/>
    </source>
</evidence>
<protein>
    <submittedName>
        <fullName evidence="2">Enoyl-CoA hydratase/isomerase</fullName>
    </submittedName>
</protein>
<name>A0A158CJ10_9BURK</name>
<dbReference type="AlphaFoldDB" id="A0A158CJ10"/>
<dbReference type="OrthoDB" id="9807606at2"/>
<evidence type="ECO:0000256" key="1">
    <source>
        <dbReference type="ARBA" id="ARBA00005254"/>
    </source>
</evidence>
<dbReference type="InterPro" id="IPR001753">
    <property type="entry name" value="Enoyl-CoA_hydra/iso"/>
</dbReference>
<dbReference type="InterPro" id="IPR029045">
    <property type="entry name" value="ClpP/crotonase-like_dom_sf"/>
</dbReference>
<dbReference type="InterPro" id="IPR051683">
    <property type="entry name" value="Enoyl-CoA_Hydratase/Isomerase"/>
</dbReference>
<dbReference type="GO" id="GO:0003824">
    <property type="term" value="F:catalytic activity"/>
    <property type="evidence" value="ECO:0007669"/>
    <property type="project" value="UniProtKB-ARBA"/>
</dbReference>
<comment type="caution">
    <text evidence="2">The sequence shown here is derived from an EMBL/GenBank/DDBJ whole genome shotgun (WGS) entry which is preliminary data.</text>
</comment>
<organism evidence="2 3">
    <name type="scientific">Caballeronia hypogeia</name>
    <dbReference type="NCBI Taxonomy" id="1777140"/>
    <lineage>
        <taxon>Bacteria</taxon>
        <taxon>Pseudomonadati</taxon>
        <taxon>Pseudomonadota</taxon>
        <taxon>Betaproteobacteria</taxon>
        <taxon>Burkholderiales</taxon>
        <taxon>Burkholderiaceae</taxon>
        <taxon>Caballeronia</taxon>
    </lineage>
</organism>
<proteinExistence type="inferred from homology"/>
<dbReference type="EMBL" id="FCOA02000023">
    <property type="protein sequence ID" value="SAK82260.1"/>
    <property type="molecule type" value="Genomic_DNA"/>
</dbReference>
<comment type="similarity">
    <text evidence="1">Belongs to the enoyl-CoA hydratase/isomerase family.</text>
</comment>